<keyword evidence="6" id="KW-0325">Glycoprotein</keyword>
<dbReference type="RefSeq" id="XP_026228361.1">
    <property type="nucleotide sequence ID" value="XM_026372576.1"/>
</dbReference>
<dbReference type="GO" id="GO:0005886">
    <property type="term" value="C:plasma membrane"/>
    <property type="evidence" value="ECO:0007669"/>
    <property type="project" value="TreeGrafter"/>
</dbReference>
<dbReference type="PANTHER" id="PTHR11304:SF19">
    <property type="entry name" value="EPHRIN-A1"/>
    <property type="match status" value="1"/>
</dbReference>
<sequence length="235" mass="26797">MDLVCLVCLVLSIGAWFACAERHSVYWNGSNPNFLWDEYTVEVRINDYLDIICPHYTHGEVPSHAAERYVLYMVEREDYDVCKPHSFDQLRWECSRPFAPHAPEKFSEKFQRFTPFTLGKEFKQGEKYYYISKPMHHHGQECLRLRVDVVGHKSSGKNHLDKSKPEDTEKSSDAGKGELPAAGGVQNPSNRFSADDPDVIEPNVQRSTSNSGAQLVSLSLFFTMMPVLLALSLLH</sequence>
<accession>A0A3Q1JMX7</accession>
<dbReference type="PRINTS" id="PR01347">
    <property type="entry name" value="EPHRIN"/>
</dbReference>
<reference evidence="15" key="1">
    <citation type="submission" date="2021-04" db="EMBL/GenBank/DDBJ databases">
        <authorList>
            <consortium name="Wellcome Sanger Institute Data Sharing"/>
        </authorList>
    </citation>
    <scope>NUCLEOTIDE SEQUENCE [LARGE SCALE GENOMIC DNA]</scope>
</reference>
<evidence type="ECO:0000256" key="12">
    <source>
        <dbReference type="SAM" id="Phobius"/>
    </source>
</evidence>
<keyword evidence="12" id="KW-1133">Transmembrane helix</keyword>
<comment type="caution">
    <text evidence="9">Lacks conserved residue(s) required for the propagation of feature annotation.</text>
</comment>
<name>A0A3Q1JMX7_ANATE</name>
<dbReference type="GO" id="GO:0046875">
    <property type="term" value="F:ephrin receptor binding"/>
    <property type="evidence" value="ECO:0007669"/>
    <property type="project" value="InterPro"/>
</dbReference>
<feature type="signal peptide" evidence="13">
    <location>
        <begin position="1"/>
        <end position="20"/>
    </location>
</feature>
<dbReference type="GeneTree" id="ENSGT00940000159919"/>
<dbReference type="GeneID" id="113170469"/>
<reference evidence="15" key="2">
    <citation type="submission" date="2025-08" db="UniProtKB">
        <authorList>
            <consortium name="Ensembl"/>
        </authorList>
    </citation>
    <scope>IDENTIFICATION</scope>
</reference>
<dbReference type="FunCoup" id="A0A3Q1JMX7">
    <property type="interactions" value="1060"/>
</dbReference>
<dbReference type="PROSITE" id="PS51551">
    <property type="entry name" value="EPHRIN_RBD_2"/>
    <property type="match status" value="1"/>
</dbReference>
<dbReference type="OMA" id="SNPNFLW"/>
<dbReference type="STRING" id="64144.ENSATEP00000034535"/>
<proteinExistence type="inferred from homology"/>
<dbReference type="GO" id="GO:0010605">
    <property type="term" value="P:negative regulation of macromolecule metabolic process"/>
    <property type="evidence" value="ECO:0007669"/>
    <property type="project" value="UniProtKB-ARBA"/>
</dbReference>
<dbReference type="Gene3D" id="2.60.40.420">
    <property type="entry name" value="Cupredoxins - blue copper proteins"/>
    <property type="match status" value="1"/>
</dbReference>
<dbReference type="Proteomes" id="UP000265040">
    <property type="component" value="Chromosome 16"/>
</dbReference>
<evidence type="ECO:0000256" key="11">
    <source>
        <dbReference type="SAM" id="MobiDB-lite"/>
    </source>
</evidence>
<dbReference type="CDD" id="cd10425">
    <property type="entry name" value="Ephrin-A_Ectodomain"/>
    <property type="match status" value="1"/>
</dbReference>
<dbReference type="GO" id="GO:0007411">
    <property type="term" value="P:axon guidance"/>
    <property type="evidence" value="ECO:0007669"/>
    <property type="project" value="TreeGrafter"/>
</dbReference>
<evidence type="ECO:0000256" key="13">
    <source>
        <dbReference type="SAM" id="SignalP"/>
    </source>
</evidence>
<evidence type="ECO:0000256" key="10">
    <source>
        <dbReference type="RuleBase" id="RU004375"/>
    </source>
</evidence>
<dbReference type="AlphaFoldDB" id="A0A3Q1JMX7"/>
<protein>
    <recommendedName>
        <fullName evidence="8">Ephrin-A1</fullName>
    </recommendedName>
</protein>
<evidence type="ECO:0000256" key="5">
    <source>
        <dbReference type="ARBA" id="ARBA00023157"/>
    </source>
</evidence>
<comment type="subcellular location">
    <subcellularLocation>
        <location evidence="1">Membrane</location>
        <topology evidence="1">Lipid-anchor</topology>
        <topology evidence="1">GPI-anchor</topology>
    </subcellularLocation>
</comment>
<evidence type="ECO:0000256" key="8">
    <source>
        <dbReference type="ARBA" id="ARBA00040413"/>
    </source>
</evidence>
<dbReference type="GO" id="GO:0048013">
    <property type="term" value="P:ephrin receptor signaling pathway"/>
    <property type="evidence" value="ECO:0007669"/>
    <property type="project" value="InterPro"/>
</dbReference>
<dbReference type="CTD" id="494151"/>
<dbReference type="Pfam" id="PF00812">
    <property type="entry name" value="Ephrin"/>
    <property type="match status" value="1"/>
</dbReference>
<keyword evidence="16" id="KW-1185">Reference proteome</keyword>
<evidence type="ECO:0000256" key="3">
    <source>
        <dbReference type="ARBA" id="ARBA00022729"/>
    </source>
</evidence>
<feature type="transmembrane region" description="Helical" evidence="12">
    <location>
        <begin position="215"/>
        <end position="234"/>
    </location>
</feature>
<keyword evidence="7" id="KW-0449">Lipoprotein</keyword>
<feature type="chain" id="PRO_5018706638" description="Ephrin-A1" evidence="13">
    <location>
        <begin position="21"/>
        <end position="235"/>
    </location>
</feature>
<evidence type="ECO:0000256" key="2">
    <source>
        <dbReference type="ARBA" id="ARBA00022622"/>
    </source>
</evidence>
<dbReference type="FunFam" id="2.60.40.420:FF:000017">
    <property type="entry name" value="ephrin-A1"/>
    <property type="match status" value="1"/>
</dbReference>
<dbReference type="PANTHER" id="PTHR11304">
    <property type="entry name" value="EPHRIN"/>
    <property type="match status" value="1"/>
</dbReference>
<dbReference type="Ensembl" id="ENSATET00000035038.3">
    <property type="protein sequence ID" value="ENSATEP00000034535.1"/>
    <property type="gene ID" value="ENSATEG00000023721.3"/>
</dbReference>
<dbReference type="InterPro" id="IPR019765">
    <property type="entry name" value="Ephrin_CS"/>
</dbReference>
<keyword evidence="5" id="KW-1015">Disulfide bond</keyword>
<feature type="region of interest" description="Disordered" evidence="11">
    <location>
        <begin position="153"/>
        <end position="208"/>
    </location>
</feature>
<comment type="similarity">
    <text evidence="9 10">Belongs to the ephrin family.</text>
</comment>
<evidence type="ECO:0000313" key="16">
    <source>
        <dbReference type="Proteomes" id="UP000265040"/>
    </source>
</evidence>
<evidence type="ECO:0000256" key="9">
    <source>
        <dbReference type="PROSITE-ProRule" id="PRU00884"/>
    </source>
</evidence>
<dbReference type="GO" id="GO:1902533">
    <property type="term" value="P:positive regulation of intracellular signal transduction"/>
    <property type="evidence" value="ECO:0007669"/>
    <property type="project" value="UniProtKB-ARBA"/>
</dbReference>
<dbReference type="InterPro" id="IPR001799">
    <property type="entry name" value="Ephrin_RBD"/>
</dbReference>
<feature type="compositionally biased region" description="Basic and acidic residues" evidence="11">
    <location>
        <begin position="158"/>
        <end position="176"/>
    </location>
</feature>
<feature type="domain" description="Ephrin RBD" evidence="14">
    <location>
        <begin position="20"/>
        <end position="153"/>
    </location>
</feature>
<organism evidence="15 16">
    <name type="scientific">Anabas testudineus</name>
    <name type="common">Climbing perch</name>
    <name type="synonym">Anthias testudineus</name>
    <dbReference type="NCBI Taxonomy" id="64144"/>
    <lineage>
        <taxon>Eukaryota</taxon>
        <taxon>Metazoa</taxon>
        <taxon>Chordata</taxon>
        <taxon>Craniata</taxon>
        <taxon>Vertebrata</taxon>
        <taxon>Euteleostomi</taxon>
        <taxon>Actinopterygii</taxon>
        <taxon>Neopterygii</taxon>
        <taxon>Teleostei</taxon>
        <taxon>Neoteleostei</taxon>
        <taxon>Acanthomorphata</taxon>
        <taxon>Anabantaria</taxon>
        <taxon>Anabantiformes</taxon>
        <taxon>Anabantoidei</taxon>
        <taxon>Anabantidae</taxon>
        <taxon>Anabas</taxon>
    </lineage>
</organism>
<dbReference type="SUPFAM" id="SSF49503">
    <property type="entry name" value="Cupredoxins"/>
    <property type="match status" value="1"/>
</dbReference>
<evidence type="ECO:0000256" key="7">
    <source>
        <dbReference type="ARBA" id="ARBA00023288"/>
    </source>
</evidence>
<reference evidence="15" key="3">
    <citation type="submission" date="2025-09" db="UniProtKB">
        <authorList>
            <consortium name="Ensembl"/>
        </authorList>
    </citation>
    <scope>IDENTIFICATION</scope>
</reference>
<keyword evidence="12" id="KW-0812">Transmembrane</keyword>
<keyword evidence="2" id="KW-0336">GPI-anchor</keyword>
<dbReference type="PROSITE" id="PS01299">
    <property type="entry name" value="EPHRIN_RBD_1"/>
    <property type="match status" value="1"/>
</dbReference>
<dbReference type="InterPro" id="IPR031328">
    <property type="entry name" value="Ephrin"/>
</dbReference>
<dbReference type="OrthoDB" id="8774972at2759"/>
<dbReference type="InParanoid" id="A0A3Q1JMX7"/>
<dbReference type="GO" id="GO:0098552">
    <property type="term" value="C:side of membrane"/>
    <property type="evidence" value="ECO:0007669"/>
    <property type="project" value="UniProtKB-KW"/>
</dbReference>
<dbReference type="InterPro" id="IPR008972">
    <property type="entry name" value="Cupredoxin"/>
</dbReference>
<evidence type="ECO:0000256" key="4">
    <source>
        <dbReference type="ARBA" id="ARBA00023136"/>
    </source>
</evidence>
<keyword evidence="3 13" id="KW-0732">Signal</keyword>
<evidence type="ECO:0000259" key="14">
    <source>
        <dbReference type="PROSITE" id="PS51551"/>
    </source>
</evidence>
<dbReference type="InterPro" id="IPR034252">
    <property type="entry name" value="Ephrin-A_Ecto"/>
</dbReference>
<evidence type="ECO:0000313" key="15">
    <source>
        <dbReference type="Ensembl" id="ENSATEP00000034535.1"/>
    </source>
</evidence>
<evidence type="ECO:0000256" key="1">
    <source>
        <dbReference type="ARBA" id="ARBA00004589"/>
    </source>
</evidence>
<evidence type="ECO:0000256" key="6">
    <source>
        <dbReference type="ARBA" id="ARBA00023180"/>
    </source>
</evidence>
<keyword evidence="4 10" id="KW-0472">Membrane</keyword>